<evidence type="ECO:0000313" key="3">
    <source>
        <dbReference type="Proteomes" id="UP001500596"/>
    </source>
</evidence>
<dbReference type="RefSeq" id="WP_344050622.1">
    <property type="nucleotide sequence ID" value="NZ_BAAAPK010000001.1"/>
</dbReference>
<accession>A0ABP4RUV8</accession>
<reference evidence="3" key="1">
    <citation type="journal article" date="2019" name="Int. J. Syst. Evol. Microbiol.">
        <title>The Global Catalogue of Microorganisms (GCM) 10K type strain sequencing project: providing services to taxonomists for standard genome sequencing and annotation.</title>
        <authorList>
            <consortium name="The Broad Institute Genomics Platform"/>
            <consortium name="The Broad Institute Genome Sequencing Center for Infectious Disease"/>
            <person name="Wu L."/>
            <person name="Ma J."/>
        </authorList>
    </citation>
    <scope>NUCLEOTIDE SEQUENCE [LARGE SCALE GENOMIC DNA]</scope>
    <source>
        <strain evidence="3">JCM 15575</strain>
    </source>
</reference>
<feature type="region of interest" description="Disordered" evidence="1">
    <location>
        <begin position="281"/>
        <end position="301"/>
    </location>
</feature>
<gene>
    <name evidence="2" type="ORF">GCM10009807_01620</name>
</gene>
<protein>
    <recommendedName>
        <fullName evidence="4">HNH endonuclease</fullName>
    </recommendedName>
</protein>
<dbReference type="Proteomes" id="UP001500596">
    <property type="component" value="Unassembled WGS sequence"/>
</dbReference>
<dbReference type="EMBL" id="BAAAPK010000001">
    <property type="protein sequence ID" value="GAA1661632.1"/>
    <property type="molecule type" value="Genomic_DNA"/>
</dbReference>
<evidence type="ECO:0000313" key="2">
    <source>
        <dbReference type="EMBL" id="GAA1661632.1"/>
    </source>
</evidence>
<keyword evidence="3" id="KW-1185">Reference proteome</keyword>
<comment type="caution">
    <text evidence="2">The sequence shown here is derived from an EMBL/GenBank/DDBJ whole genome shotgun (WGS) entry which is preliminary data.</text>
</comment>
<proteinExistence type="predicted"/>
<sequence>MPTTYRVRELRGYDRNVMRGARRSSDRVLETVPFCWMCRATAGDRTREHVFALRLQREFPPEMTRFEPVRYTSIGNGAQVGSRRGPFAGNALVAGGVCATCNNGWMSQLETDARTYLLGHKSVIDGADAAMLSRWFAKTAIIINVSQPYRLLWHDTRRHQTQFRTPDNVAISLYRTREPDLNWKQGSIMSMHTMSSRMNPSQVSRLTGALTHLCEIQVGTLVGAVVALPWQLSASALTMPGSLLWSSRTARRVDLSALPMMEDPFADDPIIDVAPSAFWSGESMGSSQKPPREVAAPTQVG</sequence>
<evidence type="ECO:0008006" key="4">
    <source>
        <dbReference type="Google" id="ProtNLM"/>
    </source>
</evidence>
<organism evidence="2 3">
    <name type="scientific">Microbacterium lacus</name>
    <dbReference type="NCBI Taxonomy" id="415217"/>
    <lineage>
        <taxon>Bacteria</taxon>
        <taxon>Bacillati</taxon>
        <taxon>Actinomycetota</taxon>
        <taxon>Actinomycetes</taxon>
        <taxon>Micrococcales</taxon>
        <taxon>Microbacteriaceae</taxon>
        <taxon>Microbacterium</taxon>
    </lineage>
</organism>
<name>A0ABP4RUV8_9MICO</name>
<evidence type="ECO:0000256" key="1">
    <source>
        <dbReference type="SAM" id="MobiDB-lite"/>
    </source>
</evidence>